<dbReference type="InterPro" id="IPR007504">
    <property type="entry name" value="H/ACA_rnp_Gar1/Naf1"/>
</dbReference>
<reference evidence="10 11" key="1">
    <citation type="journal article" date="2019" name="Sci. Rep.">
        <title>Comparative genomics of chytrid fungi reveal insights into the obligate biotrophic and pathogenic lifestyle of Synchytrium endobioticum.</title>
        <authorList>
            <person name="van de Vossenberg B.T.L.H."/>
            <person name="Warris S."/>
            <person name="Nguyen H.D.T."/>
            <person name="van Gent-Pelzer M.P.E."/>
            <person name="Joly D.L."/>
            <person name="van de Geest H.C."/>
            <person name="Bonants P.J.M."/>
            <person name="Smith D.S."/>
            <person name="Levesque C.A."/>
            <person name="van der Lee T.A.J."/>
        </authorList>
    </citation>
    <scope>NUCLEOTIDE SEQUENCE [LARGE SCALE GENOMIC DNA]</scope>
    <source>
        <strain evidence="10 11">CBS 809.83</strain>
    </source>
</reference>
<dbReference type="Gene3D" id="2.40.10.230">
    <property type="entry name" value="Probable tRNA pseudouridine synthase domain"/>
    <property type="match status" value="1"/>
</dbReference>
<dbReference type="InterPro" id="IPR040309">
    <property type="entry name" value="Naf1"/>
</dbReference>
<evidence type="ECO:0000256" key="7">
    <source>
        <dbReference type="ARBA" id="ARBA00022884"/>
    </source>
</evidence>
<evidence type="ECO:0000256" key="9">
    <source>
        <dbReference type="SAM" id="MobiDB-lite"/>
    </source>
</evidence>
<feature type="compositionally biased region" description="Acidic residues" evidence="9">
    <location>
        <begin position="298"/>
        <end position="311"/>
    </location>
</feature>
<keyword evidence="4" id="KW-0690">Ribosome biogenesis</keyword>
<feature type="region of interest" description="Disordered" evidence="9">
    <location>
        <begin position="502"/>
        <end position="682"/>
    </location>
</feature>
<evidence type="ECO:0000313" key="10">
    <source>
        <dbReference type="EMBL" id="TPX57870.1"/>
    </source>
</evidence>
<comment type="subcellular location">
    <subcellularLocation>
        <location evidence="1">Nucleus</location>
    </subcellularLocation>
</comment>
<feature type="compositionally biased region" description="Low complexity" evidence="9">
    <location>
        <begin position="697"/>
        <end position="706"/>
    </location>
</feature>
<dbReference type="GO" id="GO:0006364">
    <property type="term" value="P:rRNA processing"/>
    <property type="evidence" value="ECO:0007669"/>
    <property type="project" value="UniProtKB-KW"/>
</dbReference>
<dbReference type="GO" id="GO:0005732">
    <property type="term" value="C:sno(s)RNA-containing ribonucleoprotein complex"/>
    <property type="evidence" value="ECO:0007669"/>
    <property type="project" value="InterPro"/>
</dbReference>
<organism evidence="10 11">
    <name type="scientific">Powellomyces hirtus</name>
    <dbReference type="NCBI Taxonomy" id="109895"/>
    <lineage>
        <taxon>Eukaryota</taxon>
        <taxon>Fungi</taxon>
        <taxon>Fungi incertae sedis</taxon>
        <taxon>Chytridiomycota</taxon>
        <taxon>Chytridiomycota incertae sedis</taxon>
        <taxon>Chytridiomycetes</taxon>
        <taxon>Spizellomycetales</taxon>
        <taxon>Powellomycetaceae</taxon>
        <taxon>Powellomyces</taxon>
    </lineage>
</organism>
<dbReference type="GO" id="GO:0001522">
    <property type="term" value="P:pseudouridine synthesis"/>
    <property type="evidence" value="ECO:0007669"/>
    <property type="project" value="InterPro"/>
</dbReference>
<feature type="compositionally biased region" description="Low complexity" evidence="9">
    <location>
        <begin position="641"/>
        <end position="674"/>
    </location>
</feature>
<feature type="compositionally biased region" description="Polar residues" evidence="9">
    <location>
        <begin position="754"/>
        <end position="764"/>
    </location>
</feature>
<feature type="compositionally biased region" description="Low complexity" evidence="9">
    <location>
        <begin position="781"/>
        <end position="795"/>
    </location>
</feature>
<dbReference type="Proteomes" id="UP000318582">
    <property type="component" value="Unassembled WGS sequence"/>
</dbReference>
<keyword evidence="6" id="KW-0597">Phosphoprotein</keyword>
<keyword evidence="8" id="KW-0539">Nucleus</keyword>
<keyword evidence="11" id="KW-1185">Reference proteome</keyword>
<dbReference type="Pfam" id="PF04410">
    <property type="entry name" value="Gar1"/>
    <property type="match status" value="1"/>
</dbReference>
<comment type="similarity">
    <text evidence="2">Belongs to the NAF1 family.</text>
</comment>
<feature type="region of interest" description="Disordered" evidence="9">
    <location>
        <begin position="332"/>
        <end position="359"/>
    </location>
</feature>
<feature type="region of interest" description="Disordered" evidence="9">
    <location>
        <begin position="697"/>
        <end position="723"/>
    </location>
</feature>
<proteinExistence type="inferred from homology"/>
<feature type="compositionally biased region" description="Gly residues" evidence="9">
    <location>
        <begin position="599"/>
        <end position="609"/>
    </location>
</feature>
<evidence type="ECO:0000256" key="2">
    <source>
        <dbReference type="ARBA" id="ARBA00009801"/>
    </source>
</evidence>
<evidence type="ECO:0000313" key="11">
    <source>
        <dbReference type="Proteomes" id="UP000318582"/>
    </source>
</evidence>
<gene>
    <name evidence="10" type="ORF">PhCBS80983_g03542</name>
</gene>
<evidence type="ECO:0000256" key="8">
    <source>
        <dbReference type="ARBA" id="ARBA00023242"/>
    </source>
</evidence>
<dbReference type="PANTHER" id="PTHR31633">
    <property type="entry name" value="H/ACA RIBONUCLEOPROTEIN COMPLEX NON-CORE SUBUNIT NAF1"/>
    <property type="match status" value="1"/>
</dbReference>
<feature type="compositionally biased region" description="Low complexity" evidence="9">
    <location>
        <begin position="739"/>
        <end position="753"/>
    </location>
</feature>
<feature type="compositionally biased region" description="Basic and acidic residues" evidence="9">
    <location>
        <begin position="281"/>
        <end position="297"/>
    </location>
</feature>
<accession>A0A507E438</accession>
<dbReference type="PANTHER" id="PTHR31633:SF1">
    <property type="entry name" value="H_ACA RIBONUCLEOPROTEIN COMPLEX NON-CORE SUBUNIT NAF1"/>
    <property type="match status" value="1"/>
</dbReference>
<dbReference type="SUPFAM" id="SSF50447">
    <property type="entry name" value="Translation proteins"/>
    <property type="match status" value="1"/>
</dbReference>
<sequence length="795" mass="86216">MNWIDKILSSVVHSGGEGLDATNSDALPATAVSPVVPQTAHSPAVADSPSTRDSEETRGDPLFVVDTRPSVENISADYHDIEQYHESLPFSQGEEPMLKREALVEDSVKVELSLPQMKDGEFVLKREALVEEIVMARTAMDNAAANLEDISDEEGQLDDVGEKNTAIAEVHEEKELNIKPASGPADAVSADANTGDGEAQLEDISDEEGQLQDTDEKTELQMILGSGVAVDSLGQVTTAVEVKESLDALGSTSAPGEIKAEESLVNIETITNVDVEIKKEEKEGTKTEADDATKSDFEFSDSDSSDSDSDSEVNAPKLTFAQRERLLQSIDANPEDPADNPQSLRTKNEVATLPPVNPVTEPIPANAPIVPIGKIHSTVNDILIIQTPADVDPERALDADTVLVTEERKPIGKIFETFGPVTRPFYSVRFNTAAEIAALELPLGTNVFVPRAPGLEKVVFTRVLKAMKGSDASNINDEEISADELEFSDDEKEMEYRRQRKLARKRKRAADDGDDDDDVHDDPPDQLADSAEYLLNGRPQHNAAGRGSFRGQNGRGGRGGRGGSDRGARGGAYHMSDRVPQPNRHVHDGGNGQYANSGRGSGYTRGRGGPNATRGGSWSGAQQQQPYQQQRSNDYPPRQPQQPHYNQPYGHQQQQFYPPQQQQSFPGFQQQAPGNFQPQGGYSPAQVAMAAFNILQQQQQGQPQGQFNSASQQGGAPGGFDLAGMMGLMQGVMQTQAFQQQHQQQQQQQQQQQYRYTPSMSNQPPAGASAPNALQPPPPSSQQGQQGQQQRDPSM</sequence>
<feature type="region of interest" description="Disordered" evidence="9">
    <location>
        <begin position="739"/>
        <end position="795"/>
    </location>
</feature>
<protein>
    <recommendedName>
        <fullName evidence="3">H/ACA ribonucleoprotein complex non-core subunit NAF1</fullName>
    </recommendedName>
</protein>
<dbReference type="GO" id="GO:0000493">
    <property type="term" value="P:box H/ACA snoRNP assembly"/>
    <property type="evidence" value="ECO:0007669"/>
    <property type="project" value="InterPro"/>
</dbReference>
<dbReference type="GO" id="GO:0005634">
    <property type="term" value="C:nucleus"/>
    <property type="evidence" value="ECO:0007669"/>
    <property type="project" value="UniProtKB-SubCell"/>
</dbReference>
<evidence type="ECO:0000256" key="6">
    <source>
        <dbReference type="ARBA" id="ARBA00022553"/>
    </source>
</evidence>
<evidence type="ECO:0000256" key="3">
    <source>
        <dbReference type="ARBA" id="ARBA00021438"/>
    </source>
</evidence>
<evidence type="ECO:0000256" key="4">
    <source>
        <dbReference type="ARBA" id="ARBA00022517"/>
    </source>
</evidence>
<dbReference type="STRING" id="109895.A0A507E438"/>
<dbReference type="AlphaFoldDB" id="A0A507E438"/>
<feature type="region of interest" description="Disordered" evidence="9">
    <location>
        <begin position="281"/>
        <end position="315"/>
    </location>
</feature>
<dbReference type="InterPro" id="IPR009000">
    <property type="entry name" value="Transl_B-barrel_sf"/>
</dbReference>
<name>A0A507E438_9FUNG</name>
<keyword evidence="5" id="KW-0698">rRNA processing</keyword>
<feature type="region of interest" description="Disordered" evidence="9">
    <location>
        <begin position="34"/>
        <end position="61"/>
    </location>
</feature>
<evidence type="ECO:0000256" key="1">
    <source>
        <dbReference type="ARBA" id="ARBA00004123"/>
    </source>
</evidence>
<dbReference type="InterPro" id="IPR038664">
    <property type="entry name" value="Gar1/Naf1_Cbf5-bd_sf"/>
</dbReference>
<dbReference type="EMBL" id="QEAQ01000046">
    <property type="protein sequence ID" value="TPX57870.1"/>
    <property type="molecule type" value="Genomic_DNA"/>
</dbReference>
<keyword evidence="7" id="KW-0694">RNA-binding</keyword>
<feature type="compositionally biased region" description="Basic and acidic residues" evidence="9">
    <location>
        <begin position="50"/>
        <end position="59"/>
    </location>
</feature>
<dbReference type="GO" id="GO:0003723">
    <property type="term" value="F:RNA binding"/>
    <property type="evidence" value="ECO:0007669"/>
    <property type="project" value="UniProtKB-KW"/>
</dbReference>
<comment type="caution">
    <text evidence="10">The sequence shown here is derived from an EMBL/GenBank/DDBJ whole genome shotgun (WGS) entry which is preliminary data.</text>
</comment>
<feature type="compositionally biased region" description="Gly residues" evidence="9">
    <location>
        <begin position="553"/>
        <end position="562"/>
    </location>
</feature>
<evidence type="ECO:0000256" key="5">
    <source>
        <dbReference type="ARBA" id="ARBA00022552"/>
    </source>
</evidence>